<dbReference type="InterPro" id="IPR037523">
    <property type="entry name" value="VOC_core"/>
</dbReference>
<keyword evidence="2" id="KW-0456">Lyase</keyword>
<dbReference type="GO" id="GO:0016829">
    <property type="term" value="F:lyase activity"/>
    <property type="evidence" value="ECO:0007669"/>
    <property type="project" value="UniProtKB-KW"/>
</dbReference>
<organism evidence="2 3">
    <name type="scientific">Parageobacillus thermoglucosidasius</name>
    <name type="common">Geobacillus thermoglucosidasius</name>
    <dbReference type="NCBI Taxonomy" id="1426"/>
    <lineage>
        <taxon>Bacteria</taxon>
        <taxon>Bacillati</taxon>
        <taxon>Bacillota</taxon>
        <taxon>Bacilli</taxon>
        <taxon>Bacillales</taxon>
        <taxon>Anoxybacillaceae</taxon>
        <taxon>Parageobacillus</taxon>
    </lineage>
</organism>
<protein>
    <submittedName>
        <fullName evidence="2">Lactoylglutathione lyase</fullName>
    </submittedName>
</protein>
<dbReference type="EMBL" id="LXMA01000023">
    <property type="protein sequence ID" value="OAT72874.1"/>
    <property type="molecule type" value="Genomic_DNA"/>
</dbReference>
<accession>A0A1B7KS05</accession>
<evidence type="ECO:0000313" key="3">
    <source>
        <dbReference type="Proteomes" id="UP000078290"/>
    </source>
</evidence>
<reference evidence="3" key="1">
    <citation type="submission" date="2016-05" db="EMBL/GenBank/DDBJ databases">
        <authorList>
            <person name="Wang W."/>
            <person name="Zhu L."/>
        </authorList>
    </citation>
    <scope>NUCLEOTIDE SEQUENCE [LARGE SCALE GENOMIC DNA]</scope>
    <source>
        <strain evidence="3">W-2</strain>
    </source>
</reference>
<dbReference type="Proteomes" id="UP000078290">
    <property type="component" value="Unassembled WGS sequence"/>
</dbReference>
<dbReference type="OrthoDB" id="9795618at2"/>
<proteinExistence type="predicted"/>
<dbReference type="InterPro" id="IPR029068">
    <property type="entry name" value="Glyas_Bleomycin-R_OHBP_Dase"/>
</dbReference>
<evidence type="ECO:0000259" key="1">
    <source>
        <dbReference type="PROSITE" id="PS51819"/>
    </source>
</evidence>
<sequence length="128" mass="15094">MTVNIRLELFVKDLQRSVDFYKNVIRLDLSSQNENSAMFKTENLNLLLTKEDVISSNHYFSEIKTSRKGMGVEIILVVPDVQSYYQRICEMQIEVESELKQQEWGMTDFRLIDPDGYYLRITSPKMEN</sequence>
<dbReference type="Pfam" id="PF00903">
    <property type="entry name" value="Glyoxalase"/>
    <property type="match status" value="1"/>
</dbReference>
<dbReference type="SUPFAM" id="SSF54593">
    <property type="entry name" value="Glyoxalase/Bleomycin resistance protein/Dihydroxybiphenyl dioxygenase"/>
    <property type="match status" value="1"/>
</dbReference>
<dbReference type="RefSeq" id="WP_064551843.1">
    <property type="nucleotide sequence ID" value="NZ_LXMA01000023.1"/>
</dbReference>
<dbReference type="PROSITE" id="PS51819">
    <property type="entry name" value="VOC"/>
    <property type="match status" value="1"/>
</dbReference>
<comment type="caution">
    <text evidence="2">The sequence shown here is derived from an EMBL/GenBank/DDBJ whole genome shotgun (WGS) entry which is preliminary data.</text>
</comment>
<dbReference type="AlphaFoldDB" id="A0A1B7KS05"/>
<dbReference type="InterPro" id="IPR004360">
    <property type="entry name" value="Glyas_Fos-R_dOase_dom"/>
</dbReference>
<evidence type="ECO:0000313" key="2">
    <source>
        <dbReference type="EMBL" id="OAT72874.1"/>
    </source>
</evidence>
<name>A0A1B7KS05_PARTM</name>
<dbReference type="Gene3D" id="3.10.180.10">
    <property type="entry name" value="2,3-Dihydroxybiphenyl 1,2-Dioxygenase, domain 1"/>
    <property type="match status" value="1"/>
</dbReference>
<gene>
    <name evidence="2" type="ORF">A7K69_08050</name>
</gene>
<feature type="domain" description="VOC" evidence="1">
    <location>
        <begin position="2"/>
        <end position="124"/>
    </location>
</feature>